<dbReference type="AlphaFoldDB" id="A0A6C0CAB2"/>
<proteinExistence type="predicted"/>
<organism evidence="1">
    <name type="scientific">viral metagenome</name>
    <dbReference type="NCBI Taxonomy" id="1070528"/>
    <lineage>
        <taxon>unclassified sequences</taxon>
        <taxon>metagenomes</taxon>
        <taxon>organismal metagenomes</taxon>
    </lineage>
</organism>
<reference evidence="1" key="1">
    <citation type="journal article" date="2020" name="Nature">
        <title>Giant virus diversity and host interactions through global metagenomics.</title>
        <authorList>
            <person name="Schulz F."/>
            <person name="Roux S."/>
            <person name="Paez-Espino D."/>
            <person name="Jungbluth S."/>
            <person name="Walsh D.A."/>
            <person name="Denef V.J."/>
            <person name="McMahon K.D."/>
            <person name="Konstantinidis K.T."/>
            <person name="Eloe-Fadrosh E.A."/>
            <person name="Kyrpides N.C."/>
            <person name="Woyke T."/>
        </authorList>
    </citation>
    <scope>NUCLEOTIDE SEQUENCE</scope>
    <source>
        <strain evidence="1">GVMAG-M-3300020192-26</strain>
    </source>
</reference>
<name>A0A6C0CAB2_9ZZZZ</name>
<protein>
    <submittedName>
        <fullName evidence="1">Uncharacterized protein</fullName>
    </submittedName>
</protein>
<sequence length="37" mass="4302">MWIIERTCNIPAKIACLARDLHNNLIVTAIEIFYIDN</sequence>
<evidence type="ECO:0000313" key="1">
    <source>
        <dbReference type="EMBL" id="QHT01381.1"/>
    </source>
</evidence>
<accession>A0A6C0CAB2</accession>
<dbReference type="EMBL" id="MN739370">
    <property type="protein sequence ID" value="QHT01381.1"/>
    <property type="molecule type" value="Genomic_DNA"/>
</dbReference>